<feature type="compositionally biased region" description="Low complexity" evidence="1">
    <location>
        <begin position="300"/>
        <end position="319"/>
    </location>
</feature>
<feature type="transmembrane region" description="Helical" evidence="2">
    <location>
        <begin position="231"/>
        <end position="249"/>
    </location>
</feature>
<keyword evidence="2" id="KW-1133">Transmembrane helix</keyword>
<keyword evidence="2" id="KW-0472">Membrane</keyword>
<dbReference type="PANTHER" id="PTHR45702">
    <property type="entry name" value="ADAM10/ADAM17 METALLOPEPTIDASE FAMILY MEMBER"/>
    <property type="match status" value="1"/>
</dbReference>
<dbReference type="AlphaFoldDB" id="A0AAD5LVX8"/>
<accession>A0AAD5LVX8</accession>
<dbReference type="PANTHER" id="PTHR45702:SF2">
    <property type="entry name" value="KUZBANIAN, ISOFORM A"/>
    <property type="match status" value="1"/>
</dbReference>
<protein>
    <recommendedName>
        <fullName evidence="3">ADAM10 cysteine-rich domain-containing protein</fullName>
    </recommendedName>
</protein>
<feature type="region of interest" description="Disordered" evidence="1">
    <location>
        <begin position="278"/>
        <end position="324"/>
    </location>
</feature>
<dbReference type="Pfam" id="PF21299">
    <property type="entry name" value="ADAM10_Cys-rich"/>
    <property type="match status" value="1"/>
</dbReference>
<dbReference type="GO" id="GO:0006509">
    <property type="term" value="P:membrane protein ectodomain proteolysis"/>
    <property type="evidence" value="ECO:0007669"/>
    <property type="project" value="TreeGrafter"/>
</dbReference>
<feature type="domain" description="ADAM10 cysteine-rich" evidence="3">
    <location>
        <begin position="137"/>
        <end position="199"/>
    </location>
</feature>
<evidence type="ECO:0000259" key="3">
    <source>
        <dbReference type="Pfam" id="PF21299"/>
    </source>
</evidence>
<name>A0AAD5LVX8_PARTN</name>
<feature type="compositionally biased region" description="Pro residues" evidence="1">
    <location>
        <begin position="341"/>
        <end position="355"/>
    </location>
</feature>
<evidence type="ECO:0000256" key="1">
    <source>
        <dbReference type="SAM" id="MobiDB-lite"/>
    </source>
</evidence>
<sequence>MNLERSVTVGSLKPTVIRWVINAAYRMNQYELDSVQVLVHVNGRTVRDVLRLKDTAAILKHVHFTRQRITRCADRNLNAVKRKRVMVEPHSVLHLRPKKDGLPCQDSTKVCSGGNCNGSVCELVGLKDCFLTEGKPEELCYLACIKNGKCTSSVNLSEFAANRTEFIQTGRKGKSGLVLHPGSPCNNYKGYCDIFRKCRSVDANGPLARLKNLLFNRKTIETVTQWIQEKWWAVVCGALIMLVFMALFIKCCAVHTPSTNPNKPPALNLYQTLTRPSTLIRQRRQRSRAPIPSTVPGEGSSRTNAASAAVSSSRAATRPSAPPLPPAPAIPVPLIPSGSVPPPAAVLVVEPPPPYTAAADPGSALGGPRRGHRRNKRQTSADVAPKSRGKGK</sequence>
<keyword evidence="5" id="KW-1185">Reference proteome</keyword>
<keyword evidence="2" id="KW-0812">Transmembrane</keyword>
<dbReference type="InterPro" id="IPR051489">
    <property type="entry name" value="ADAM_Metalloproteinase"/>
</dbReference>
<organism evidence="4 5">
    <name type="scientific">Parelaphostrongylus tenuis</name>
    <name type="common">Meningeal worm</name>
    <dbReference type="NCBI Taxonomy" id="148309"/>
    <lineage>
        <taxon>Eukaryota</taxon>
        <taxon>Metazoa</taxon>
        <taxon>Ecdysozoa</taxon>
        <taxon>Nematoda</taxon>
        <taxon>Chromadorea</taxon>
        <taxon>Rhabditida</taxon>
        <taxon>Rhabditina</taxon>
        <taxon>Rhabditomorpha</taxon>
        <taxon>Strongyloidea</taxon>
        <taxon>Metastrongylidae</taxon>
        <taxon>Parelaphostrongylus</taxon>
    </lineage>
</organism>
<evidence type="ECO:0000256" key="2">
    <source>
        <dbReference type="SAM" id="Phobius"/>
    </source>
</evidence>
<comment type="caution">
    <text evidence="4">The sequence shown here is derived from an EMBL/GenBank/DDBJ whole genome shotgun (WGS) entry which is preliminary data.</text>
</comment>
<feature type="region of interest" description="Disordered" evidence="1">
    <location>
        <begin position="341"/>
        <end position="392"/>
    </location>
</feature>
<gene>
    <name evidence="4" type="ORF">KIN20_001265</name>
</gene>
<dbReference type="EMBL" id="JAHQIW010000178">
    <property type="protein sequence ID" value="KAJ1346475.1"/>
    <property type="molecule type" value="Genomic_DNA"/>
</dbReference>
<dbReference type="GO" id="GO:0007219">
    <property type="term" value="P:Notch signaling pathway"/>
    <property type="evidence" value="ECO:0007669"/>
    <property type="project" value="TreeGrafter"/>
</dbReference>
<reference evidence="4" key="1">
    <citation type="submission" date="2021-06" db="EMBL/GenBank/DDBJ databases">
        <title>Parelaphostrongylus tenuis whole genome reference sequence.</title>
        <authorList>
            <person name="Garwood T.J."/>
            <person name="Larsen P.A."/>
            <person name="Fountain-Jones N.M."/>
            <person name="Garbe J.R."/>
            <person name="Macchietto M.G."/>
            <person name="Kania S.A."/>
            <person name="Gerhold R.W."/>
            <person name="Richards J.E."/>
            <person name="Wolf T.M."/>
        </authorList>
    </citation>
    <scope>NUCLEOTIDE SEQUENCE</scope>
    <source>
        <strain evidence="4">MNPRO001-30</strain>
        <tissue evidence="4">Meninges</tissue>
    </source>
</reference>
<dbReference type="GO" id="GO:0005886">
    <property type="term" value="C:plasma membrane"/>
    <property type="evidence" value="ECO:0007669"/>
    <property type="project" value="TreeGrafter"/>
</dbReference>
<dbReference type="GO" id="GO:0004222">
    <property type="term" value="F:metalloendopeptidase activity"/>
    <property type="evidence" value="ECO:0007669"/>
    <property type="project" value="TreeGrafter"/>
</dbReference>
<evidence type="ECO:0000313" key="5">
    <source>
        <dbReference type="Proteomes" id="UP001196413"/>
    </source>
</evidence>
<dbReference type="InterPro" id="IPR049038">
    <property type="entry name" value="ADAM10_Cys-rich"/>
</dbReference>
<evidence type="ECO:0000313" key="4">
    <source>
        <dbReference type="EMBL" id="KAJ1346475.1"/>
    </source>
</evidence>
<dbReference type="Proteomes" id="UP001196413">
    <property type="component" value="Unassembled WGS sequence"/>
</dbReference>
<proteinExistence type="predicted"/>